<dbReference type="AlphaFoldDB" id="A0A830HGR8"/>
<feature type="compositionally biased region" description="Polar residues" evidence="3">
    <location>
        <begin position="358"/>
        <end position="374"/>
    </location>
</feature>
<evidence type="ECO:0000256" key="1">
    <source>
        <dbReference type="ARBA" id="ARBA00022737"/>
    </source>
</evidence>
<dbReference type="EMBL" id="BNJQ01000011">
    <property type="protein sequence ID" value="GHP06018.1"/>
    <property type="molecule type" value="Genomic_DNA"/>
</dbReference>
<dbReference type="InterPro" id="IPR011990">
    <property type="entry name" value="TPR-like_helical_dom_sf"/>
</dbReference>
<evidence type="ECO:0000256" key="2">
    <source>
        <dbReference type="ARBA" id="ARBA00022803"/>
    </source>
</evidence>
<comment type="caution">
    <text evidence="4">The sequence shown here is derived from an EMBL/GenBank/DDBJ whole genome shotgun (WGS) entry which is preliminary data.</text>
</comment>
<dbReference type="PANTHER" id="PTHR45641">
    <property type="entry name" value="TETRATRICOPEPTIDE REPEAT PROTEIN (AFU_ORTHOLOGUE AFUA_6G03870)"/>
    <property type="match status" value="1"/>
</dbReference>
<keyword evidence="1" id="KW-0677">Repeat</keyword>
<dbReference type="Gene3D" id="1.25.40.10">
    <property type="entry name" value="Tetratricopeptide repeat domain"/>
    <property type="match status" value="1"/>
</dbReference>
<dbReference type="PRINTS" id="PR00381">
    <property type="entry name" value="KINESINLIGHT"/>
</dbReference>
<protein>
    <submittedName>
        <fullName evidence="4">Uncharacterized protein</fullName>
    </submittedName>
</protein>
<dbReference type="SMART" id="SM00028">
    <property type="entry name" value="TPR"/>
    <property type="match status" value="3"/>
</dbReference>
<feature type="region of interest" description="Disordered" evidence="3">
    <location>
        <begin position="669"/>
        <end position="702"/>
    </location>
</feature>
<dbReference type="Proteomes" id="UP000660262">
    <property type="component" value="Unassembled WGS sequence"/>
</dbReference>
<dbReference type="Pfam" id="PF13424">
    <property type="entry name" value="TPR_12"/>
    <property type="match status" value="2"/>
</dbReference>
<dbReference type="InterPro" id="IPR019734">
    <property type="entry name" value="TPR_rpt"/>
</dbReference>
<keyword evidence="5" id="KW-1185">Reference proteome</keyword>
<accession>A0A830HGR8</accession>
<sequence>MAASESETTAEKAVARDHAAAAAAATSNAMVAVSAFVPSESALSHEKRIASAIRLWKMRNAHVTKVVEMKIDKEEVVSGLKRARQRAQSTLCAGASAAADALAEGDEQESGCYDDAWRRVRAVRSVPGARDDANDRDAAAECRHLADAFARMASAYRWERVALAAKKARARDTLDGDSVSAITQRSEFLAHAESSLLARSRRLTKGAYARDNTIAAADATVLPTPGDWRIAARARVFQAATRARAIEPIVNRLKWIGFTHRRVLLLRGVGNADDRCGADETFWIAVTPPDLALDYDNLRRMFDALATQWHVMRDRGEPHGHIADYNIRRHFAEILQRQERLLTPGRAVDDTGEDLNASRGTGASVLTINPTPSAVSDPYAAPPPVRLPVRRYGNEPPPPIVLADEMLEGVDLGVGLQSLAVDAVGARSKGLSMNMTDGSNVASGEHKDGPGSRVAETLLLEEERLAPESTLVDEFDAEKAETQIKGLAKMQLDRIDYLHEEHSRFANRLEKDVTYRKKKAGAVSNNMKPVQAQTAARDAAAASGQLPPRPPGRRATIPPPHVSIMDEARHSFFGPSSELGFGGDAEAALLHVGLLVQELLVLRQTLEAISGMDTEITLDEARELARDGVRIALESGRRRDPTLARPHSAETFMRSSDAEILAQKRFPKRPSSAVVAQRNSSLLPSRGGVSASGRDRPSSAQLQQRIARNLKETHGGVRVTEFGGAAAYKGTVTSAPPRVAFGRGVDAVSAGPSSTVCWISVILTDVAYIVFAILSINESSCILGHDSSVELTRALAHSNDGMRLASEDNFRNALICFQHAFLIYQKELGIHANTAATAVNVANCYAKLNLLDDAAHHLELALSIQRACGSGGQPHADAAATLTNLAILAERRGDFRTALWYAESSLRLHIDALGLDAPATAKAMEELADCYEANGDLERASTLRAHAASSAARRAGAAGFYAPPPASGGGTSGVGW</sequence>
<evidence type="ECO:0000313" key="4">
    <source>
        <dbReference type="EMBL" id="GHP06018.1"/>
    </source>
</evidence>
<evidence type="ECO:0000313" key="5">
    <source>
        <dbReference type="Proteomes" id="UP000660262"/>
    </source>
</evidence>
<dbReference type="PANTHER" id="PTHR45641:SF19">
    <property type="entry name" value="NEPHROCYSTIN-3"/>
    <property type="match status" value="1"/>
</dbReference>
<reference evidence="4" key="1">
    <citation type="submission" date="2020-10" db="EMBL/GenBank/DDBJ databases">
        <title>Unveiling of a novel bifunctional photoreceptor, Dualchrome1, isolated from a cosmopolitan green alga.</title>
        <authorList>
            <person name="Suzuki S."/>
            <person name="Kawachi M."/>
        </authorList>
    </citation>
    <scope>NUCLEOTIDE SEQUENCE</scope>
    <source>
        <strain evidence="4">NIES 2893</strain>
    </source>
</reference>
<evidence type="ECO:0000256" key="3">
    <source>
        <dbReference type="SAM" id="MobiDB-lite"/>
    </source>
</evidence>
<feature type="compositionally biased region" description="Low complexity" evidence="3">
    <location>
        <begin position="532"/>
        <end position="542"/>
    </location>
</feature>
<organism evidence="4 5">
    <name type="scientific">Pycnococcus provasolii</name>
    <dbReference type="NCBI Taxonomy" id="41880"/>
    <lineage>
        <taxon>Eukaryota</taxon>
        <taxon>Viridiplantae</taxon>
        <taxon>Chlorophyta</taxon>
        <taxon>Pseudoscourfieldiophyceae</taxon>
        <taxon>Pseudoscourfieldiales</taxon>
        <taxon>Pycnococcaceae</taxon>
        <taxon>Pycnococcus</taxon>
    </lineage>
</organism>
<keyword evidence="2" id="KW-0802">TPR repeat</keyword>
<dbReference type="SUPFAM" id="SSF48452">
    <property type="entry name" value="TPR-like"/>
    <property type="match status" value="1"/>
</dbReference>
<feature type="region of interest" description="Disordered" evidence="3">
    <location>
        <begin position="520"/>
        <end position="560"/>
    </location>
</feature>
<feature type="region of interest" description="Disordered" evidence="3">
    <location>
        <begin position="347"/>
        <end position="380"/>
    </location>
</feature>
<proteinExistence type="predicted"/>
<gene>
    <name evidence="4" type="ORF">PPROV_000476500</name>
</gene>
<name>A0A830HGR8_9CHLO</name>